<dbReference type="Proteomes" id="UP000005239">
    <property type="component" value="Unassembled WGS sequence"/>
</dbReference>
<keyword evidence="2" id="KW-1133">Transmembrane helix</keyword>
<organism evidence="3 4">
    <name type="scientific">Pristionchus pacificus</name>
    <name type="common">Parasitic nematode worm</name>
    <dbReference type="NCBI Taxonomy" id="54126"/>
    <lineage>
        <taxon>Eukaryota</taxon>
        <taxon>Metazoa</taxon>
        <taxon>Ecdysozoa</taxon>
        <taxon>Nematoda</taxon>
        <taxon>Chromadorea</taxon>
        <taxon>Rhabditida</taxon>
        <taxon>Rhabditina</taxon>
        <taxon>Diplogasteromorpha</taxon>
        <taxon>Diplogasteroidea</taxon>
        <taxon>Neodiplogasteridae</taxon>
        <taxon>Pristionchus</taxon>
    </lineage>
</organism>
<keyword evidence="2" id="KW-0812">Transmembrane</keyword>
<feature type="region of interest" description="Disordered" evidence="1">
    <location>
        <begin position="1"/>
        <end position="21"/>
    </location>
</feature>
<dbReference type="AlphaFoldDB" id="A0A2A6BAK5"/>
<evidence type="ECO:0000256" key="1">
    <source>
        <dbReference type="SAM" id="MobiDB-lite"/>
    </source>
</evidence>
<feature type="region of interest" description="Disordered" evidence="1">
    <location>
        <begin position="218"/>
        <end position="241"/>
    </location>
</feature>
<proteinExistence type="predicted"/>
<sequence length="241" mass="27202">MDYDRPRAVPRIKQSSQMTTEEQIRALSKKDDVVEVARVPTHILDSMLHAEPVDDVIIGESVPVTRRSNKRHRAGSMRKKVNPTADGARAVPAAAAAAVAESSLVRDSRSKINISGFSVQSTALLPVQSIGPHRLQYPRAPYPGVVMVIYISSFSILLRMLTIPRVLFRPLLFITHSQSTTHIRDTNERFHSLRQNNRMDLKVIKSFSDHLMPMDYGRIRPADPMTGRPRDQPDYYGPPHY</sequence>
<accession>A0A2A6BAK5</accession>
<protein>
    <submittedName>
        <fullName evidence="3">Uncharacterized protein</fullName>
    </submittedName>
</protein>
<evidence type="ECO:0000256" key="2">
    <source>
        <dbReference type="SAM" id="Phobius"/>
    </source>
</evidence>
<keyword evidence="4" id="KW-1185">Reference proteome</keyword>
<dbReference type="EnsemblMetazoa" id="PPA15172.1">
    <property type="protein sequence ID" value="PPA15172.1"/>
    <property type="gene ID" value="WBGene00104726"/>
</dbReference>
<reference evidence="4" key="1">
    <citation type="journal article" date="2008" name="Nat. Genet.">
        <title>The Pristionchus pacificus genome provides a unique perspective on nematode lifestyle and parasitism.</title>
        <authorList>
            <person name="Dieterich C."/>
            <person name="Clifton S.W."/>
            <person name="Schuster L.N."/>
            <person name="Chinwalla A."/>
            <person name="Delehaunty K."/>
            <person name="Dinkelacker I."/>
            <person name="Fulton L."/>
            <person name="Fulton R."/>
            <person name="Godfrey J."/>
            <person name="Minx P."/>
            <person name="Mitreva M."/>
            <person name="Roeseler W."/>
            <person name="Tian H."/>
            <person name="Witte H."/>
            <person name="Yang S.P."/>
            <person name="Wilson R.K."/>
            <person name="Sommer R.J."/>
        </authorList>
    </citation>
    <scope>NUCLEOTIDE SEQUENCE [LARGE SCALE GENOMIC DNA]</scope>
    <source>
        <strain evidence="4">PS312</strain>
    </source>
</reference>
<evidence type="ECO:0000313" key="3">
    <source>
        <dbReference type="EnsemblMetazoa" id="PPA15172.1"/>
    </source>
</evidence>
<feature type="compositionally biased region" description="Basic residues" evidence="1">
    <location>
        <begin position="67"/>
        <end position="81"/>
    </location>
</feature>
<evidence type="ECO:0000313" key="4">
    <source>
        <dbReference type="Proteomes" id="UP000005239"/>
    </source>
</evidence>
<feature type="transmembrane region" description="Helical" evidence="2">
    <location>
        <begin position="142"/>
        <end position="161"/>
    </location>
</feature>
<accession>A0A8R1YCT4</accession>
<keyword evidence="2" id="KW-0472">Membrane</keyword>
<name>A0A2A6BAK5_PRIPA</name>
<feature type="region of interest" description="Disordered" evidence="1">
    <location>
        <begin position="67"/>
        <end position="86"/>
    </location>
</feature>
<gene>
    <name evidence="3" type="primary">WBGene00104726</name>
</gene>
<reference evidence="3" key="2">
    <citation type="submission" date="2022-06" db="UniProtKB">
        <authorList>
            <consortium name="EnsemblMetazoa"/>
        </authorList>
    </citation>
    <scope>IDENTIFICATION</scope>
    <source>
        <strain evidence="3">PS312</strain>
    </source>
</reference>